<reference evidence="1" key="1">
    <citation type="submission" date="2024-07" db="EMBL/GenBank/DDBJ databases">
        <authorList>
            <person name="Kim Y.J."/>
            <person name="Jeong J.Y."/>
        </authorList>
    </citation>
    <scope>NUCLEOTIDE SEQUENCE</scope>
    <source>
        <strain evidence="1">GIHE-MW2</strain>
    </source>
</reference>
<proteinExistence type="predicted"/>
<gene>
    <name evidence="1" type="ORF">ABWT76_003713</name>
</gene>
<sequence length="136" mass="15510">MEENFLILSELAKRISYKPGYTFSIRRIDNEKAFISLRCPSLPNSQEKGEEAGLTINNTVKLSAIITSSDALHAFANLVASFELHEAAEWFKLDDRQVFLPHGWGDEFGGFKWEDFMNLNGKFLNALKQIIDRPDI</sequence>
<dbReference type="EMBL" id="CP159837">
    <property type="protein sequence ID" value="XCM35059.1"/>
    <property type="molecule type" value="Genomic_DNA"/>
</dbReference>
<organism evidence="1">
    <name type="scientific">Planktothricoides raciborskii GIHE-MW2</name>
    <dbReference type="NCBI Taxonomy" id="2792601"/>
    <lineage>
        <taxon>Bacteria</taxon>
        <taxon>Bacillati</taxon>
        <taxon>Cyanobacteriota</taxon>
        <taxon>Cyanophyceae</taxon>
        <taxon>Oscillatoriophycideae</taxon>
        <taxon>Oscillatoriales</taxon>
        <taxon>Oscillatoriaceae</taxon>
        <taxon>Planktothricoides</taxon>
    </lineage>
</organism>
<name>A0AAU8J7G5_9CYAN</name>
<dbReference type="RefSeq" id="WP_354634770.1">
    <property type="nucleotide sequence ID" value="NZ_CP159837.1"/>
</dbReference>
<protein>
    <submittedName>
        <fullName evidence="1">Uncharacterized protein</fullName>
    </submittedName>
</protein>
<dbReference type="AlphaFoldDB" id="A0AAU8J7G5"/>
<evidence type="ECO:0000313" key="1">
    <source>
        <dbReference type="EMBL" id="XCM35059.1"/>
    </source>
</evidence>
<accession>A0AAU8J7G5</accession>